<dbReference type="Proteomes" id="UP001159363">
    <property type="component" value="Chromosome 13"/>
</dbReference>
<organism evidence="1 2">
    <name type="scientific">Dryococelus australis</name>
    <dbReference type="NCBI Taxonomy" id="614101"/>
    <lineage>
        <taxon>Eukaryota</taxon>
        <taxon>Metazoa</taxon>
        <taxon>Ecdysozoa</taxon>
        <taxon>Arthropoda</taxon>
        <taxon>Hexapoda</taxon>
        <taxon>Insecta</taxon>
        <taxon>Pterygota</taxon>
        <taxon>Neoptera</taxon>
        <taxon>Polyneoptera</taxon>
        <taxon>Phasmatodea</taxon>
        <taxon>Verophasmatodea</taxon>
        <taxon>Anareolatae</taxon>
        <taxon>Phasmatidae</taxon>
        <taxon>Eurycanthinae</taxon>
        <taxon>Dryococelus</taxon>
    </lineage>
</organism>
<accession>A0ABQ9G713</accession>
<dbReference type="EMBL" id="JARBHB010000014">
    <property type="protein sequence ID" value="KAJ8868245.1"/>
    <property type="molecule type" value="Genomic_DNA"/>
</dbReference>
<sequence>MSQFTRAVFCRSSDKVGTECEDVLDVELAIAEIEKHPEIWNVAAEELHDRYNKRSAWIGIGRPFSDGFDGEEENENNQKEGPAVRLRVRGVDVSRTVIQGVLRVGKADSSRAALELDTSRSLALATSPDVWTSPSTTRSHIIHARCRATNHFWGMITMKEFGEFNEGSNAVSSKSRMYLVRFAAPIVYFTGISQLDEFERDLIADLRDSDWTFQRISRHLNCSVYAINR</sequence>
<evidence type="ECO:0000313" key="2">
    <source>
        <dbReference type="Proteomes" id="UP001159363"/>
    </source>
</evidence>
<proteinExistence type="predicted"/>
<keyword evidence="2" id="KW-1185">Reference proteome</keyword>
<reference evidence="1 2" key="1">
    <citation type="submission" date="2023-02" db="EMBL/GenBank/DDBJ databases">
        <title>LHISI_Scaffold_Assembly.</title>
        <authorList>
            <person name="Stuart O.P."/>
            <person name="Cleave R."/>
            <person name="Magrath M.J.L."/>
            <person name="Mikheyev A.S."/>
        </authorList>
    </citation>
    <scope>NUCLEOTIDE SEQUENCE [LARGE SCALE GENOMIC DNA]</scope>
    <source>
        <strain evidence="1">Daus_M_001</strain>
        <tissue evidence="1">Leg muscle</tissue>
    </source>
</reference>
<gene>
    <name evidence="1" type="ORF">PR048_029761</name>
</gene>
<evidence type="ECO:0000313" key="1">
    <source>
        <dbReference type="EMBL" id="KAJ8868245.1"/>
    </source>
</evidence>
<comment type="caution">
    <text evidence="1">The sequence shown here is derived from an EMBL/GenBank/DDBJ whole genome shotgun (WGS) entry which is preliminary data.</text>
</comment>
<protein>
    <submittedName>
        <fullName evidence="1">Uncharacterized protein</fullName>
    </submittedName>
</protein>
<name>A0ABQ9G713_9NEOP</name>